<dbReference type="AlphaFoldDB" id="A0AA35SF48"/>
<evidence type="ECO:0000313" key="2">
    <source>
        <dbReference type="Proteomes" id="UP001174909"/>
    </source>
</evidence>
<dbReference type="GO" id="GO:0016301">
    <property type="term" value="F:kinase activity"/>
    <property type="evidence" value="ECO:0007669"/>
    <property type="project" value="UniProtKB-KW"/>
</dbReference>
<dbReference type="Proteomes" id="UP001174909">
    <property type="component" value="Unassembled WGS sequence"/>
</dbReference>
<evidence type="ECO:0000313" key="1">
    <source>
        <dbReference type="EMBL" id="CAI8028294.1"/>
    </source>
</evidence>
<dbReference type="Gene3D" id="1.10.510.10">
    <property type="entry name" value="Transferase(Phosphotransferase) domain 1"/>
    <property type="match status" value="1"/>
</dbReference>
<keyword evidence="1" id="KW-0808">Transferase</keyword>
<keyword evidence="1" id="KW-0418">Kinase</keyword>
<proteinExistence type="predicted"/>
<name>A0AA35SF48_GEOBA</name>
<dbReference type="SUPFAM" id="SSF56112">
    <property type="entry name" value="Protein kinase-like (PK-like)"/>
    <property type="match status" value="1"/>
</dbReference>
<feature type="non-terminal residue" evidence="1">
    <location>
        <position position="1"/>
    </location>
</feature>
<gene>
    <name evidence="1" type="ORF">GBAR_LOCUS16152</name>
</gene>
<sequence length="85" mass="9642">MGCILFAMVCGSLPYGDDTRVVQMIQKPLHFPKPLTTECKHLLRSGMLNTDSERRYDITELRLSLWMRAPAVPLTPYSTTKISAE</sequence>
<dbReference type="InterPro" id="IPR011009">
    <property type="entry name" value="Kinase-like_dom_sf"/>
</dbReference>
<accession>A0AA35SF48</accession>
<keyword evidence="2" id="KW-1185">Reference proteome</keyword>
<organism evidence="1 2">
    <name type="scientific">Geodia barretti</name>
    <name type="common">Barrett's horny sponge</name>
    <dbReference type="NCBI Taxonomy" id="519541"/>
    <lineage>
        <taxon>Eukaryota</taxon>
        <taxon>Metazoa</taxon>
        <taxon>Porifera</taxon>
        <taxon>Demospongiae</taxon>
        <taxon>Heteroscleromorpha</taxon>
        <taxon>Tetractinellida</taxon>
        <taxon>Astrophorina</taxon>
        <taxon>Geodiidae</taxon>
        <taxon>Geodia</taxon>
    </lineage>
</organism>
<reference evidence="1" key="1">
    <citation type="submission" date="2023-03" db="EMBL/GenBank/DDBJ databases">
        <authorList>
            <person name="Steffen K."/>
            <person name="Cardenas P."/>
        </authorList>
    </citation>
    <scope>NUCLEOTIDE SEQUENCE</scope>
</reference>
<protein>
    <submittedName>
        <fullName evidence="1">Testis-specific serine/threonine-protein kinase 1</fullName>
    </submittedName>
</protein>
<comment type="caution">
    <text evidence="1">The sequence shown here is derived from an EMBL/GenBank/DDBJ whole genome shotgun (WGS) entry which is preliminary data.</text>
</comment>
<dbReference type="EMBL" id="CASHTH010002323">
    <property type="protein sequence ID" value="CAI8028294.1"/>
    <property type="molecule type" value="Genomic_DNA"/>
</dbReference>